<protein>
    <submittedName>
        <fullName evidence="1">8695_t:CDS:1</fullName>
    </submittedName>
</protein>
<accession>A0ACA9PQF0</accession>
<dbReference type="EMBL" id="CAJVQC010023036">
    <property type="protein sequence ID" value="CAG8720640.1"/>
    <property type="molecule type" value="Genomic_DNA"/>
</dbReference>
<feature type="non-terminal residue" evidence="1">
    <location>
        <position position="101"/>
    </location>
</feature>
<name>A0ACA9PQF0_9GLOM</name>
<keyword evidence="2" id="KW-1185">Reference proteome</keyword>
<reference evidence="1" key="1">
    <citation type="submission" date="2021-06" db="EMBL/GenBank/DDBJ databases">
        <authorList>
            <person name="Kallberg Y."/>
            <person name="Tangrot J."/>
            <person name="Rosling A."/>
        </authorList>
    </citation>
    <scope>NUCLEOTIDE SEQUENCE</scope>
    <source>
        <strain evidence="1">MA461A</strain>
    </source>
</reference>
<gene>
    <name evidence="1" type="ORF">RPERSI_LOCUS11270</name>
</gene>
<proteinExistence type="predicted"/>
<comment type="caution">
    <text evidence="1">The sequence shown here is derived from an EMBL/GenBank/DDBJ whole genome shotgun (WGS) entry which is preliminary data.</text>
</comment>
<evidence type="ECO:0000313" key="1">
    <source>
        <dbReference type="EMBL" id="CAG8720640.1"/>
    </source>
</evidence>
<organism evidence="1 2">
    <name type="scientific">Racocetra persica</name>
    <dbReference type="NCBI Taxonomy" id="160502"/>
    <lineage>
        <taxon>Eukaryota</taxon>
        <taxon>Fungi</taxon>
        <taxon>Fungi incertae sedis</taxon>
        <taxon>Mucoromycota</taxon>
        <taxon>Glomeromycotina</taxon>
        <taxon>Glomeromycetes</taxon>
        <taxon>Diversisporales</taxon>
        <taxon>Gigasporaceae</taxon>
        <taxon>Racocetra</taxon>
    </lineage>
</organism>
<sequence length="101" mass="11524">MANLKLDKEDYTEKSLKLSNYLIDHNFEKLLAKSLNKIGLVANIIACNPGDFGIDIIATLNKQIFLIQYKNIVKSLGFQDLQKIESAFKRFSKEIGIIIYN</sequence>
<evidence type="ECO:0000313" key="2">
    <source>
        <dbReference type="Proteomes" id="UP000789920"/>
    </source>
</evidence>
<dbReference type="Proteomes" id="UP000789920">
    <property type="component" value="Unassembled WGS sequence"/>
</dbReference>